<protein>
    <submittedName>
        <fullName evidence="6">Iron-sulfur cluster repair protein ScdA</fullName>
    </submittedName>
</protein>
<dbReference type="PANTHER" id="PTHR36438:SF1">
    <property type="entry name" value="IRON-SULFUR CLUSTER REPAIR PROTEIN YTFE"/>
    <property type="match status" value="1"/>
</dbReference>
<keyword evidence="3" id="KW-0479">Metal-binding</keyword>
<sequence length="246" mass="27445">MDERERIRKIYESGLVRDLALQDPHYREELEKLGIDTCCGGGMLLGETAREIGISLEMLLSRLHREPAQSAGIPGGMEKASNALLIDYVLEIYHTTLREQLPNLELLFQRVMLAHGEHAAELSALQEHFLALKDELLSHIDSEETLVFPALRRNEPVPDAKTVIKQLEQEHAFTRTRLRQMRIATSSYRIPGYASASLEILYQGLANLDAGLHDHIYLENNILFPRGAALTAKTRNAAPGGSAAAE</sequence>
<proteinExistence type="predicted"/>
<dbReference type="GO" id="GO:0046872">
    <property type="term" value="F:metal ion binding"/>
    <property type="evidence" value="ECO:0007669"/>
    <property type="project" value="UniProtKB-KW"/>
</dbReference>
<dbReference type="Gene3D" id="1.20.120.520">
    <property type="entry name" value="nmb1532 protein domain like"/>
    <property type="match status" value="1"/>
</dbReference>
<accession>A0A645BQR5</accession>
<dbReference type="AlphaFoldDB" id="A0A645BQR5"/>
<evidence type="ECO:0000256" key="4">
    <source>
        <dbReference type="ARBA" id="ARBA00023004"/>
    </source>
</evidence>
<comment type="caution">
    <text evidence="6">The sequence shown here is derived from an EMBL/GenBank/DDBJ whole genome shotgun (WGS) entry which is preliminary data.</text>
</comment>
<dbReference type="GO" id="GO:0005737">
    <property type="term" value="C:cytoplasm"/>
    <property type="evidence" value="ECO:0007669"/>
    <property type="project" value="UniProtKB-SubCell"/>
</dbReference>
<organism evidence="6">
    <name type="scientific">bioreactor metagenome</name>
    <dbReference type="NCBI Taxonomy" id="1076179"/>
    <lineage>
        <taxon>unclassified sequences</taxon>
        <taxon>metagenomes</taxon>
        <taxon>ecological metagenomes</taxon>
    </lineage>
</organism>
<feature type="domain" description="Hemerythrin-like" evidence="5">
    <location>
        <begin position="88"/>
        <end position="226"/>
    </location>
</feature>
<dbReference type="Pfam" id="PF01814">
    <property type="entry name" value="Hemerythrin"/>
    <property type="match status" value="1"/>
</dbReference>
<evidence type="ECO:0000256" key="2">
    <source>
        <dbReference type="ARBA" id="ARBA00022490"/>
    </source>
</evidence>
<keyword evidence="2" id="KW-0963">Cytoplasm</keyword>
<dbReference type="InterPro" id="IPR012312">
    <property type="entry name" value="Hemerythrin-like"/>
</dbReference>
<evidence type="ECO:0000313" key="6">
    <source>
        <dbReference type="EMBL" id="MPM67780.1"/>
    </source>
</evidence>
<comment type="subcellular location">
    <subcellularLocation>
        <location evidence="1">Cytoplasm</location>
    </subcellularLocation>
</comment>
<dbReference type="InterPro" id="IPR019903">
    <property type="entry name" value="RIC_family"/>
</dbReference>
<keyword evidence="4" id="KW-0408">Iron</keyword>
<dbReference type="EMBL" id="VSSQ01021887">
    <property type="protein sequence ID" value="MPM67780.1"/>
    <property type="molecule type" value="Genomic_DNA"/>
</dbReference>
<gene>
    <name evidence="6" type="primary">scdA_6</name>
    <name evidence="6" type="ORF">SDC9_114704</name>
</gene>
<reference evidence="6" key="1">
    <citation type="submission" date="2019-08" db="EMBL/GenBank/DDBJ databases">
        <authorList>
            <person name="Kucharzyk K."/>
            <person name="Murdoch R.W."/>
            <person name="Higgins S."/>
            <person name="Loffler F."/>
        </authorList>
    </citation>
    <scope>NUCLEOTIDE SEQUENCE</scope>
</reference>
<name>A0A645BQR5_9ZZZZ</name>
<dbReference type="PANTHER" id="PTHR36438">
    <property type="entry name" value="IRON-SULFUR CLUSTER REPAIR PROTEIN YTFE"/>
    <property type="match status" value="1"/>
</dbReference>
<evidence type="ECO:0000256" key="3">
    <source>
        <dbReference type="ARBA" id="ARBA00022723"/>
    </source>
</evidence>
<evidence type="ECO:0000256" key="1">
    <source>
        <dbReference type="ARBA" id="ARBA00004496"/>
    </source>
</evidence>
<evidence type="ECO:0000259" key="5">
    <source>
        <dbReference type="Pfam" id="PF01814"/>
    </source>
</evidence>